<evidence type="ECO:0000313" key="1">
    <source>
        <dbReference type="EMBL" id="RXG84630.1"/>
    </source>
</evidence>
<evidence type="ECO:0008006" key="3">
    <source>
        <dbReference type="Google" id="ProtNLM"/>
    </source>
</evidence>
<dbReference type="Proteomes" id="UP000289946">
    <property type="component" value="Unassembled WGS sequence"/>
</dbReference>
<keyword evidence="2" id="KW-1185">Reference proteome</keyword>
<evidence type="ECO:0000313" key="2">
    <source>
        <dbReference type="Proteomes" id="UP000289946"/>
    </source>
</evidence>
<dbReference type="PANTHER" id="PTHR37319:SF1">
    <property type="entry name" value="TRANSPOSASE TN5 DIMERISATION DOMAIN-CONTAINING PROTEIN"/>
    <property type="match status" value="1"/>
</dbReference>
<dbReference type="Gene3D" id="3.90.350.10">
    <property type="entry name" value="Transposase Inhibitor Protein From Tn5, Chain A, domain 1"/>
    <property type="match status" value="1"/>
</dbReference>
<organism evidence="1 2">
    <name type="scientific">Bradyrhizobium zhanjiangense</name>
    <dbReference type="NCBI Taxonomy" id="1325107"/>
    <lineage>
        <taxon>Bacteria</taxon>
        <taxon>Pseudomonadati</taxon>
        <taxon>Pseudomonadota</taxon>
        <taxon>Alphaproteobacteria</taxon>
        <taxon>Hyphomicrobiales</taxon>
        <taxon>Nitrobacteraceae</taxon>
        <taxon>Bradyrhizobium</taxon>
    </lineage>
</organism>
<name>A0ABY0D9U8_9BRAD</name>
<comment type="caution">
    <text evidence="1">The sequence shown here is derived from an EMBL/GenBank/DDBJ whole genome shotgun (WGS) entry which is preliminary data.</text>
</comment>
<gene>
    <name evidence="1" type="ORF">EAS62_39605</name>
</gene>
<reference evidence="1 2" key="1">
    <citation type="submission" date="2018-10" db="EMBL/GenBank/DDBJ databases">
        <title>Bradyrhizobium sp. nov., isolated from effective nodules of peanut in China.</title>
        <authorList>
            <person name="Li Y."/>
        </authorList>
    </citation>
    <scope>NUCLEOTIDE SEQUENCE [LARGE SCALE GENOMIC DNA]</scope>
    <source>
        <strain evidence="1 2">CCBAU 51781</strain>
    </source>
</reference>
<dbReference type="PANTHER" id="PTHR37319">
    <property type="entry name" value="TRANSPOSASE"/>
    <property type="match status" value="1"/>
</dbReference>
<dbReference type="SUPFAM" id="SSF53098">
    <property type="entry name" value="Ribonuclease H-like"/>
    <property type="match status" value="1"/>
</dbReference>
<dbReference type="InterPro" id="IPR047768">
    <property type="entry name" value="Tn5p-like"/>
</dbReference>
<protein>
    <recommendedName>
        <fullName evidence="3">Transposase IS4-like domain-containing protein</fullName>
    </recommendedName>
</protein>
<accession>A0ABY0D9U8</accession>
<proteinExistence type="predicted"/>
<dbReference type="EMBL" id="RDRA01000057">
    <property type="protein sequence ID" value="RXG84630.1"/>
    <property type="molecule type" value="Genomic_DNA"/>
</dbReference>
<dbReference type="InterPro" id="IPR012337">
    <property type="entry name" value="RNaseH-like_sf"/>
</dbReference>
<sequence>MAGDGITRSPTNEVAVKGLHRIEVRDSNGDPYTGKQKRYPALTPTVIHAEERGTPKNRKKIDWKLITDLLVPAPTPLEKLEWYGLKWKIEVFHKILKSDCKADESKLRTAQRLTNLISLFCILSWRLRIPMIARGYSNLMPRSVPI</sequence>